<dbReference type="GO" id="GO:0005634">
    <property type="term" value="C:nucleus"/>
    <property type="evidence" value="ECO:0007669"/>
    <property type="project" value="TreeGrafter"/>
</dbReference>
<name>A0A428NNI7_9HYPO</name>
<comment type="caution">
    <text evidence="8">The sequence shown here is derived from an EMBL/GenBank/DDBJ whole genome shotgun (WGS) entry which is preliminary data.</text>
</comment>
<feature type="compositionally biased region" description="Low complexity" evidence="6">
    <location>
        <begin position="1115"/>
        <end position="1124"/>
    </location>
</feature>
<dbReference type="InterPro" id="IPR003653">
    <property type="entry name" value="Peptidase_C48_C"/>
</dbReference>
<evidence type="ECO:0000259" key="7">
    <source>
        <dbReference type="PROSITE" id="PS50600"/>
    </source>
</evidence>
<feature type="compositionally biased region" description="Low complexity" evidence="6">
    <location>
        <begin position="952"/>
        <end position="966"/>
    </location>
</feature>
<evidence type="ECO:0000256" key="6">
    <source>
        <dbReference type="SAM" id="MobiDB-lite"/>
    </source>
</evidence>
<dbReference type="GO" id="GO:0016926">
    <property type="term" value="P:protein desumoylation"/>
    <property type="evidence" value="ECO:0007669"/>
    <property type="project" value="TreeGrafter"/>
</dbReference>
<feature type="compositionally biased region" description="Polar residues" evidence="6">
    <location>
        <begin position="1125"/>
        <end position="1134"/>
    </location>
</feature>
<keyword evidence="3" id="KW-0645">Protease</keyword>
<feature type="compositionally biased region" description="Basic residues" evidence="6">
    <location>
        <begin position="223"/>
        <end position="236"/>
    </location>
</feature>
<dbReference type="EMBL" id="NKCI01000371">
    <property type="protein sequence ID" value="RSL42363.1"/>
    <property type="molecule type" value="Genomic_DNA"/>
</dbReference>
<evidence type="ECO:0000313" key="9">
    <source>
        <dbReference type="Proteomes" id="UP000288168"/>
    </source>
</evidence>
<keyword evidence="2" id="KW-0597">Phosphoprotein</keyword>
<reference evidence="8 9" key="1">
    <citation type="submission" date="2017-06" db="EMBL/GenBank/DDBJ databases">
        <title>Comparative genomic analysis of Ambrosia Fusariam Clade fungi.</title>
        <authorList>
            <person name="Stajich J.E."/>
            <person name="Carrillo J."/>
            <person name="Kijimoto T."/>
            <person name="Eskalen A."/>
            <person name="O'Donnell K."/>
            <person name="Kasson M."/>
        </authorList>
    </citation>
    <scope>NUCLEOTIDE SEQUENCE [LARGE SCALE GENOMIC DNA]</scope>
    <source>
        <strain evidence="8 9">NRRL62584</strain>
    </source>
</reference>
<dbReference type="PROSITE" id="PS50600">
    <property type="entry name" value="ULP_PROTEASE"/>
    <property type="match status" value="1"/>
</dbReference>
<organism evidence="8 9">
    <name type="scientific">Fusarium duplospermum</name>
    <dbReference type="NCBI Taxonomy" id="1325734"/>
    <lineage>
        <taxon>Eukaryota</taxon>
        <taxon>Fungi</taxon>
        <taxon>Dikarya</taxon>
        <taxon>Ascomycota</taxon>
        <taxon>Pezizomycotina</taxon>
        <taxon>Sordariomycetes</taxon>
        <taxon>Hypocreomycetidae</taxon>
        <taxon>Hypocreales</taxon>
        <taxon>Nectriaceae</taxon>
        <taxon>Fusarium</taxon>
        <taxon>Fusarium solani species complex</taxon>
    </lineage>
</organism>
<feature type="compositionally biased region" description="Polar residues" evidence="6">
    <location>
        <begin position="107"/>
        <end position="125"/>
    </location>
</feature>
<dbReference type="InterPro" id="IPR051947">
    <property type="entry name" value="Sentrin-specific_protease"/>
</dbReference>
<evidence type="ECO:0000256" key="3">
    <source>
        <dbReference type="ARBA" id="ARBA00022670"/>
    </source>
</evidence>
<keyword evidence="5" id="KW-0378">Hydrolase</keyword>
<dbReference type="GO" id="GO:0070139">
    <property type="term" value="F:SUMO-specific endopeptidase activity"/>
    <property type="evidence" value="ECO:0007669"/>
    <property type="project" value="TreeGrafter"/>
</dbReference>
<protein>
    <recommendedName>
        <fullName evidence="7">Ubiquitin-like protease family profile domain-containing protein</fullName>
    </recommendedName>
</protein>
<dbReference type="STRING" id="1325734.A0A428NNI7"/>
<keyword evidence="9" id="KW-1185">Reference proteome</keyword>
<sequence length="1171" mass="130092">MVFKDGRHSASLPAPEYFSSELKSSTPSGPDRRHRRSPPPPKPAPVVNFFQSGKLEGHAPSSPLRDQRRKKAQWDPLARYHSDANSFPDYGAPGDRAKMSSRLKALNGQQGPVSTMNCNGPTTRGKNSRLAPPSDDRSSKRQKRADDRISTGLASSYFATTTKRPIEDVEDDSPDTSTPQIHDLTRDGSQADTIDVMSVASTSKNTSTAADLTEYRHVQSRNAMKKPRQRRSRAGKRLTPSPSDVDDAHAVQHRNLPPQHRHSSANIDELEVWSEDNPAPSNIVSDLVVQSKRQRAGDYAPPVTKRFKVTDTFEDELSQPNRRNNLPAGKKSTNFSSLVSQSPNRSRQRGDIHRTTFQPLRPVSRGQDMAANKPGYPNVAVVGAASGRYHFYADTPEQQVKLRIGEFFAKIIDEGKGTEEHAPWLEIKKSAVNSIEHAATNSCFIVINRSTTGESPSPLVLQLANKKDALALHNWLYGCGKQQESDDRSLGLKFKTVFEKAKQFEARGHKQSKIRSPAAARLAAVMEQTSGEYSEMRDPFKGEPVTPRPVKLKDQMKGVPAPTKEAKTEPLELEEAPVVTRSQRPETRRTTRRSSPVPLIRDKTPDRWSMQNPGWDKDWHRSLVYPPTGKNRATVDRDDIPRLDEGEFLNDNLISFYLRYLQVQLEKERPEVLDKVYIFNTFFFEKLRSNRAKINYDGVKAWTARIDLLSYDYIVVPVNENAHWYLAIIYNAPRLLPQPEKKTPPSEPEAIVVEDNGPARSPKLSPVERTLATISLDEEVSKPSNDQTTNGVSDTASDAVPVKNAEAPTKAGKRKSSGGTQKFSIDEPRIITLDSLGSAHSPTCKCLRDYLVEEAKHKKGVEITNAPGGMTARNIPEQDNYCDCGVFVLGYMEHFLQDPDEAVRKLLQKEQTNWNIRPSQIRKKVRNILFTLQQEQHERLEKEKQKKKQLKAAKAGLSSSQVVPSSPQVPPKSPGTPRVNQEVKSPMPNGVKTPAANESKKMNETSAYFQVMPSEGLVQPQTPTPNRGEPPLVQPREDDGVTDVKTSSSNEVFHSAPCSPIDSAPQVPVKSTDGVKSPHEQKAATKPSTPTHFVRKMDNTPRQPPGTSSTIRRNSSPVVVSVSSDMPSAKSTSRVHVIDLEPTIMASIEVDKPSEGGPQYDGVDRSIDLTS</sequence>
<dbReference type="Pfam" id="PF25424">
    <property type="entry name" value="PH_35"/>
    <property type="match status" value="1"/>
</dbReference>
<feature type="region of interest" description="Disordered" evidence="6">
    <location>
        <begin position="530"/>
        <end position="612"/>
    </location>
</feature>
<dbReference type="Gene3D" id="3.40.395.10">
    <property type="entry name" value="Adenoviral Proteinase, Chain A"/>
    <property type="match status" value="1"/>
</dbReference>
<dbReference type="InterPro" id="IPR057501">
    <property type="entry name" value="DeUb_enz_PH"/>
</dbReference>
<feature type="compositionally biased region" description="Basic and acidic residues" evidence="6">
    <location>
        <begin position="1162"/>
        <end position="1171"/>
    </location>
</feature>
<feature type="region of interest" description="Disordered" evidence="6">
    <location>
        <begin position="939"/>
        <end position="1134"/>
    </location>
</feature>
<feature type="compositionally biased region" description="Polar residues" evidence="6">
    <location>
        <begin position="152"/>
        <end position="163"/>
    </location>
</feature>
<dbReference type="AlphaFoldDB" id="A0A428NNI7"/>
<feature type="compositionally biased region" description="Polar residues" evidence="6">
    <location>
        <begin position="331"/>
        <end position="345"/>
    </location>
</feature>
<feature type="domain" description="Ubiquitin-like protease family profile" evidence="7">
    <location>
        <begin position="633"/>
        <end position="895"/>
    </location>
</feature>
<feature type="region of interest" description="Disordered" evidence="6">
    <location>
        <begin position="740"/>
        <end position="823"/>
    </location>
</feature>
<dbReference type="PANTHER" id="PTHR46896:SF3">
    <property type="entry name" value="FI06413P-RELATED"/>
    <property type="match status" value="1"/>
</dbReference>
<feature type="region of interest" description="Disordered" evidence="6">
    <location>
        <begin position="1"/>
        <end position="248"/>
    </location>
</feature>
<feature type="compositionally biased region" description="Basic and acidic residues" evidence="6">
    <location>
        <begin position="134"/>
        <end position="149"/>
    </location>
</feature>
<feature type="compositionally biased region" description="Polar residues" evidence="6">
    <location>
        <begin position="1105"/>
        <end position="1114"/>
    </location>
</feature>
<evidence type="ECO:0000256" key="4">
    <source>
        <dbReference type="ARBA" id="ARBA00022786"/>
    </source>
</evidence>
<comment type="similarity">
    <text evidence="1">Belongs to the peptidase C48 family.</text>
</comment>
<evidence type="ECO:0000256" key="5">
    <source>
        <dbReference type="ARBA" id="ARBA00022801"/>
    </source>
</evidence>
<dbReference type="SUPFAM" id="SSF54001">
    <property type="entry name" value="Cysteine proteinases"/>
    <property type="match status" value="1"/>
</dbReference>
<feature type="compositionally biased region" description="Polar residues" evidence="6">
    <location>
        <begin position="782"/>
        <end position="796"/>
    </location>
</feature>
<feature type="region of interest" description="Disordered" evidence="6">
    <location>
        <begin position="1150"/>
        <end position="1171"/>
    </location>
</feature>
<dbReference type="OrthoDB" id="442460at2759"/>
<proteinExistence type="inferred from homology"/>
<dbReference type="Pfam" id="PF02902">
    <property type="entry name" value="Peptidase_C48"/>
    <property type="match status" value="1"/>
</dbReference>
<evidence type="ECO:0000313" key="8">
    <source>
        <dbReference type="EMBL" id="RSL42363.1"/>
    </source>
</evidence>
<dbReference type="GO" id="GO:0006508">
    <property type="term" value="P:proteolysis"/>
    <property type="evidence" value="ECO:0007669"/>
    <property type="project" value="UniProtKB-KW"/>
</dbReference>
<feature type="region of interest" description="Disordered" evidence="6">
    <location>
        <begin position="311"/>
        <end position="351"/>
    </location>
</feature>
<dbReference type="PANTHER" id="PTHR46896">
    <property type="entry name" value="SENTRIN-SPECIFIC PROTEASE"/>
    <property type="match status" value="1"/>
</dbReference>
<evidence type="ECO:0000256" key="1">
    <source>
        <dbReference type="ARBA" id="ARBA00005234"/>
    </source>
</evidence>
<dbReference type="Proteomes" id="UP000288168">
    <property type="component" value="Unassembled WGS sequence"/>
</dbReference>
<dbReference type="InterPro" id="IPR038765">
    <property type="entry name" value="Papain-like_cys_pep_sf"/>
</dbReference>
<evidence type="ECO:0000256" key="2">
    <source>
        <dbReference type="ARBA" id="ARBA00022553"/>
    </source>
</evidence>
<dbReference type="GO" id="GO:0005737">
    <property type="term" value="C:cytoplasm"/>
    <property type="evidence" value="ECO:0007669"/>
    <property type="project" value="TreeGrafter"/>
</dbReference>
<accession>A0A428NNI7</accession>
<feature type="compositionally biased region" description="Polar residues" evidence="6">
    <location>
        <begin position="199"/>
        <end position="210"/>
    </location>
</feature>
<gene>
    <name evidence="8" type="ORF">CEP54_015505</name>
</gene>
<keyword evidence="4" id="KW-0833">Ubl conjugation pathway</keyword>